<name>A0A8D7B8V8_MUSAM</name>
<dbReference type="InterPro" id="IPR006869">
    <property type="entry name" value="DUF547"/>
</dbReference>
<dbReference type="Pfam" id="PF14389">
    <property type="entry name" value="Lzipper-MIP1"/>
    <property type="match status" value="1"/>
</dbReference>
<dbReference type="InterPro" id="IPR025757">
    <property type="entry name" value="MIP1_Leuzipper"/>
</dbReference>
<dbReference type="Pfam" id="PF04784">
    <property type="entry name" value="DUF547"/>
    <property type="match status" value="1"/>
</dbReference>
<evidence type="ECO:0000259" key="2">
    <source>
        <dbReference type="Pfam" id="PF14389"/>
    </source>
</evidence>
<dbReference type="PANTHER" id="PTHR23054">
    <property type="entry name" value="TERNARY COMPLEX FACTOR MIP1, LEUCINE-ZIPPER-RELATED"/>
    <property type="match status" value="1"/>
</dbReference>
<evidence type="ECO:0000313" key="3">
    <source>
        <dbReference type="EMBL" id="CAG1860445.1"/>
    </source>
</evidence>
<sequence length="552" mass="62383">MDTPRVGRYSAYSARERHSRSVSGVCEDILNISPRLSYHGPATHFDRRPDYGKSFSFQEVTSGRISTTSSASSETPLTKSAAELVREISTLELEVIHLERHLLSLYRTAFDQYLVSSPTSVCYTSKPTAQCTAGSMGHDDELQKAHEKNDATNPDVLFDKAYLSKSFKRIEEDPFNFRHTEQSHVLLENFFLICVALQGKTRYISGHRCLADHLGASIADHVPEICSKLSEDIVKCISAIYCKLASPPQIVELLDSPTPSMSSSSTFSPQDPGDYWSPKLHCETTARPSRYESYKDKNSPYSGMIEVPQICIDSERFKYASNKLSIFRSLIRCLETMDPRKMEHEEQLAFWINIHNALVMHAFLAYGLRENHIKSTYSILKAAYNVGGHSVNAYTIQSSILGCQPHRPSLHLSKLFATKLSSGKDKHPYALESLEPLVHFALCSGSSSDPALRAYTAKSIYQDLEVAKAEFIQANVSVVKETKIILPKILQYYAKDACLELVDLLKMVYDYVPEAERKSIQTCFKRRPDKYVEWSPYKSSFRYLVHTDLAKQ</sequence>
<gene>
    <name evidence="3" type="ORF">GSMUA_97490.1</name>
</gene>
<dbReference type="EMBL" id="HG996466">
    <property type="protein sequence ID" value="CAG1860445.1"/>
    <property type="molecule type" value="Genomic_DNA"/>
</dbReference>
<protein>
    <submittedName>
        <fullName evidence="3">(wild Malaysian banana) hypothetical protein</fullName>
    </submittedName>
</protein>
<proteinExistence type="predicted"/>
<feature type="domain" description="Ternary complex factor MIP1 leucine-zipper" evidence="2">
    <location>
        <begin position="67"/>
        <end position="112"/>
    </location>
</feature>
<accession>A0A8D7B8V8</accession>
<feature type="domain" description="DUF547" evidence="1">
    <location>
        <begin position="340"/>
        <end position="472"/>
    </location>
</feature>
<dbReference type="PANTHER" id="PTHR23054:SF15">
    <property type="entry name" value="OS08G0515700 PROTEIN"/>
    <property type="match status" value="1"/>
</dbReference>
<evidence type="ECO:0000259" key="1">
    <source>
        <dbReference type="Pfam" id="PF04784"/>
    </source>
</evidence>
<reference evidence="3" key="1">
    <citation type="submission" date="2021-03" db="EMBL/GenBank/DDBJ databases">
        <authorList>
            <consortium name="Genoscope - CEA"/>
            <person name="William W."/>
        </authorList>
    </citation>
    <scope>NUCLEOTIDE SEQUENCE</scope>
    <source>
        <strain evidence="3">Doubled-haploid Pahang</strain>
    </source>
</reference>
<dbReference type="AlphaFoldDB" id="A0A8D7B8V8"/>
<organism evidence="3">
    <name type="scientific">Musa acuminata subsp. malaccensis</name>
    <name type="common">Wild banana</name>
    <name type="synonym">Musa malaccensis</name>
    <dbReference type="NCBI Taxonomy" id="214687"/>
    <lineage>
        <taxon>Eukaryota</taxon>
        <taxon>Viridiplantae</taxon>
        <taxon>Streptophyta</taxon>
        <taxon>Embryophyta</taxon>
        <taxon>Tracheophyta</taxon>
        <taxon>Spermatophyta</taxon>
        <taxon>Magnoliopsida</taxon>
        <taxon>Liliopsida</taxon>
        <taxon>Zingiberales</taxon>
        <taxon>Musaceae</taxon>
        <taxon>Musa</taxon>
    </lineage>
</organism>